<evidence type="ECO:0000313" key="2">
    <source>
        <dbReference type="Proteomes" id="UP000029221"/>
    </source>
</evidence>
<protein>
    <recommendedName>
        <fullName evidence="3">Phosphoglycerate mutase</fullName>
    </recommendedName>
</protein>
<sequence>MKLKSLWVIVIMIIMSSCGNTSKQEDNKLTIFYFIRHAEKVKDQGNDPELTQSGISRANQWVNYFFLKDVDRILSSDYKRTRQTAAPLAKSKKLPIEIYDVRSLNGDSLLNKYKGETVVLYGHSNTINSYTNDLQSDSIYKELDEKDYDHFFKVQIDNNGKSRAQKLAMDFIE</sequence>
<name>A0A090Q5Y5_9FLAO</name>
<organism evidence="1 2">
    <name type="scientific">Nonlabens tegetincola</name>
    <dbReference type="NCBI Taxonomy" id="323273"/>
    <lineage>
        <taxon>Bacteria</taxon>
        <taxon>Pseudomonadati</taxon>
        <taxon>Bacteroidota</taxon>
        <taxon>Flavobacteriia</taxon>
        <taxon>Flavobacteriales</taxon>
        <taxon>Flavobacteriaceae</taxon>
        <taxon>Nonlabens</taxon>
    </lineage>
</organism>
<dbReference type="SMART" id="SM00855">
    <property type="entry name" value="PGAM"/>
    <property type="match status" value="1"/>
</dbReference>
<evidence type="ECO:0008006" key="3">
    <source>
        <dbReference type="Google" id="ProtNLM"/>
    </source>
</evidence>
<dbReference type="CDD" id="cd07067">
    <property type="entry name" value="HP_PGM_like"/>
    <property type="match status" value="1"/>
</dbReference>
<dbReference type="InterPro" id="IPR013078">
    <property type="entry name" value="His_Pase_superF_clade-1"/>
</dbReference>
<accession>A0A090Q5Y5</accession>
<dbReference type="eggNOG" id="COG0406">
    <property type="taxonomic scope" value="Bacteria"/>
</dbReference>
<dbReference type="STRING" id="319236.BST91_04715"/>
<keyword evidence="2" id="KW-1185">Reference proteome</keyword>
<dbReference type="InterPro" id="IPR029033">
    <property type="entry name" value="His_PPase_superfam"/>
</dbReference>
<dbReference type="Proteomes" id="UP000029221">
    <property type="component" value="Unassembled WGS sequence"/>
</dbReference>
<dbReference type="AlphaFoldDB" id="A0A090Q5Y5"/>
<dbReference type="Pfam" id="PF00300">
    <property type="entry name" value="His_Phos_1"/>
    <property type="match status" value="1"/>
</dbReference>
<dbReference type="EMBL" id="BBML01000004">
    <property type="protein sequence ID" value="GAK97183.1"/>
    <property type="molecule type" value="Genomic_DNA"/>
</dbReference>
<gene>
    <name evidence="1" type="ORF">JCM19294_689</name>
</gene>
<comment type="caution">
    <text evidence="1">The sequence shown here is derived from an EMBL/GenBank/DDBJ whole genome shotgun (WGS) entry which is preliminary data.</text>
</comment>
<dbReference type="RefSeq" id="WP_052510358.1">
    <property type="nucleotide sequence ID" value="NZ_BBML01000004.1"/>
</dbReference>
<reference evidence="1" key="1">
    <citation type="journal article" date="2014" name="Genome Announc.">
        <title>Draft Genome Sequences of Marine Flavobacterium Nonlabens Strains NR17, NR24, NR27, NR32, NR33, and Ara13.</title>
        <authorList>
            <person name="Nakanishi M."/>
            <person name="Meirelles P."/>
            <person name="Suzuki R."/>
            <person name="Takatani N."/>
            <person name="Mino S."/>
            <person name="Suda W."/>
            <person name="Oshima K."/>
            <person name="Hattori M."/>
            <person name="Ohkuma M."/>
            <person name="Hosokawa M."/>
            <person name="Miyashita K."/>
            <person name="Thompson F.L."/>
            <person name="Niwa A."/>
            <person name="Sawabe T."/>
            <person name="Sawabe T."/>
        </authorList>
    </citation>
    <scope>NUCLEOTIDE SEQUENCE [LARGE SCALE GENOMIC DNA]</scope>
    <source>
        <strain evidence="1">JCM 19294</strain>
    </source>
</reference>
<dbReference type="PROSITE" id="PS51257">
    <property type="entry name" value="PROKAR_LIPOPROTEIN"/>
    <property type="match status" value="1"/>
</dbReference>
<dbReference type="SUPFAM" id="SSF53254">
    <property type="entry name" value="Phosphoglycerate mutase-like"/>
    <property type="match status" value="1"/>
</dbReference>
<evidence type="ECO:0000313" key="1">
    <source>
        <dbReference type="EMBL" id="GAK97183.1"/>
    </source>
</evidence>
<dbReference type="Gene3D" id="3.40.50.1240">
    <property type="entry name" value="Phosphoglycerate mutase-like"/>
    <property type="match status" value="1"/>
</dbReference>
<proteinExistence type="predicted"/>